<evidence type="ECO:0000313" key="1">
    <source>
        <dbReference type="EMBL" id="MQT12313.1"/>
    </source>
</evidence>
<comment type="caution">
    <text evidence="1">The sequence shown here is derived from an EMBL/GenBank/DDBJ whole genome shotgun (WGS) entry which is preliminary data.</text>
</comment>
<gene>
    <name evidence="1" type="ORF">F0357_06480</name>
</gene>
<protein>
    <submittedName>
        <fullName evidence="1">Uncharacterized protein</fullName>
    </submittedName>
</protein>
<proteinExistence type="predicted"/>
<keyword evidence="2" id="KW-1185">Reference proteome</keyword>
<dbReference type="AlphaFoldDB" id="A0A6A7Y0C5"/>
<accession>A0A6A7Y0C5</accession>
<reference evidence="1 2" key="1">
    <citation type="submission" date="2019-09" db="EMBL/GenBank/DDBJ databases">
        <title>Segnochrobactrum spirostomi gen. nov., sp. nov., isolated from the ciliate Spirostomum cf. yagiui and description of a novel family, Segnochrobactraceae fam. nov. within the order Rhizobiales of the class Alphaproteobacteria.</title>
        <authorList>
            <person name="Akter S."/>
            <person name="Shazib S.U.A."/>
            <person name="Shin M.K."/>
        </authorList>
    </citation>
    <scope>NUCLEOTIDE SEQUENCE [LARGE SCALE GENOMIC DNA]</scope>
    <source>
        <strain evidence="1 2">Sp-1</strain>
    </source>
</reference>
<dbReference type="EMBL" id="VWNA01000001">
    <property type="protein sequence ID" value="MQT12313.1"/>
    <property type="molecule type" value="Genomic_DNA"/>
</dbReference>
<name>A0A6A7Y0C5_9HYPH</name>
<dbReference type="Proteomes" id="UP000332515">
    <property type="component" value="Unassembled WGS sequence"/>
</dbReference>
<organism evidence="1 2">
    <name type="scientific">Segnochrobactrum spirostomi</name>
    <dbReference type="NCBI Taxonomy" id="2608987"/>
    <lineage>
        <taxon>Bacteria</taxon>
        <taxon>Pseudomonadati</taxon>
        <taxon>Pseudomonadota</taxon>
        <taxon>Alphaproteobacteria</taxon>
        <taxon>Hyphomicrobiales</taxon>
        <taxon>Segnochrobactraceae</taxon>
        <taxon>Segnochrobactrum</taxon>
    </lineage>
</organism>
<sequence length="88" mass="8692">MSASDRFATHAPSAHGPATRFFAIAPSDGADLPELVRGLYVGGGGDVVAVDATGAVTTFRAVPAGTVLPIRAAAVRTASTASDLVGLV</sequence>
<dbReference type="RefSeq" id="WP_153479598.1">
    <property type="nucleotide sequence ID" value="NZ_VWNA01000001.1"/>
</dbReference>
<evidence type="ECO:0000313" key="2">
    <source>
        <dbReference type="Proteomes" id="UP000332515"/>
    </source>
</evidence>